<dbReference type="PRINTS" id="PR00153">
    <property type="entry name" value="CSAPPISMRASE"/>
</dbReference>
<reference evidence="3" key="1">
    <citation type="submission" date="2021-02" db="EMBL/GenBank/DDBJ databases">
        <title>First Annotated Genome of the Yellow-green Alga Tribonema minus.</title>
        <authorList>
            <person name="Mahan K.M."/>
        </authorList>
    </citation>
    <scope>NUCLEOTIDE SEQUENCE</scope>
    <source>
        <strain evidence="3">UTEX B ZZ1240</strain>
    </source>
</reference>
<evidence type="ECO:0000256" key="1">
    <source>
        <dbReference type="RuleBase" id="RU363019"/>
    </source>
</evidence>
<evidence type="ECO:0000313" key="4">
    <source>
        <dbReference type="Proteomes" id="UP000664859"/>
    </source>
</evidence>
<dbReference type="OrthoDB" id="193499at2759"/>
<protein>
    <recommendedName>
        <fullName evidence="1">Peptidyl-prolyl cis-trans isomerase</fullName>
        <shortName evidence="1">PPIase</shortName>
        <ecNumber evidence="1">5.2.1.8</ecNumber>
    </recommendedName>
</protein>
<sequence length="228" mass="24417">MQAFRVATVVPGALRHTRMARGSRGWGWYLKHKQQGDDAFIRDRPPTPFDWDAAPAAPRKRAYVEIAIAGENIGKVEFELASDLLPVTCKNFLQLCTGAATGPDGAPLTYKGTPIHTLAKGVGLMGGDVEGGNGKKSHSGLGKRYFRDEGFFIPHSSEGLLTMANSGIDTNGSQFYVTIGPAPHMDGRSVAFGRVVGGMDVVRRVFGLFSVKAKPVSKVVITDCDALP</sequence>
<dbReference type="InterPro" id="IPR002130">
    <property type="entry name" value="Cyclophilin-type_PPIase_dom"/>
</dbReference>
<comment type="catalytic activity">
    <reaction evidence="1">
        <text>[protein]-peptidylproline (omega=180) = [protein]-peptidylproline (omega=0)</text>
        <dbReference type="Rhea" id="RHEA:16237"/>
        <dbReference type="Rhea" id="RHEA-COMP:10747"/>
        <dbReference type="Rhea" id="RHEA-COMP:10748"/>
        <dbReference type="ChEBI" id="CHEBI:83833"/>
        <dbReference type="ChEBI" id="CHEBI:83834"/>
        <dbReference type="EC" id="5.2.1.8"/>
    </reaction>
</comment>
<dbReference type="EC" id="5.2.1.8" evidence="1"/>
<dbReference type="EMBL" id="JAFCMP010000552">
    <property type="protein sequence ID" value="KAG5175271.1"/>
    <property type="molecule type" value="Genomic_DNA"/>
</dbReference>
<dbReference type="InterPro" id="IPR029000">
    <property type="entry name" value="Cyclophilin-like_dom_sf"/>
</dbReference>
<accession>A0A836C8D9</accession>
<dbReference type="Pfam" id="PF00160">
    <property type="entry name" value="Pro_isomerase"/>
    <property type="match status" value="1"/>
</dbReference>
<keyword evidence="1" id="KW-0413">Isomerase</keyword>
<dbReference type="GO" id="GO:0006457">
    <property type="term" value="P:protein folding"/>
    <property type="evidence" value="ECO:0007669"/>
    <property type="project" value="TreeGrafter"/>
</dbReference>
<dbReference type="PANTHER" id="PTHR11071:SF561">
    <property type="entry name" value="PEPTIDYL-PROLYL CIS-TRANS ISOMERASE D-RELATED"/>
    <property type="match status" value="1"/>
</dbReference>
<comment type="function">
    <text evidence="1">PPIases accelerate the folding of proteins. It catalyzes the cis-trans isomerization of proline imidic peptide bonds in oligopeptides.</text>
</comment>
<evidence type="ECO:0000259" key="2">
    <source>
        <dbReference type="PROSITE" id="PS50072"/>
    </source>
</evidence>
<dbReference type="GO" id="GO:0003755">
    <property type="term" value="F:peptidyl-prolyl cis-trans isomerase activity"/>
    <property type="evidence" value="ECO:0007669"/>
    <property type="project" value="UniProtKB-UniRule"/>
</dbReference>
<organism evidence="3 4">
    <name type="scientific">Tribonema minus</name>
    <dbReference type="NCBI Taxonomy" id="303371"/>
    <lineage>
        <taxon>Eukaryota</taxon>
        <taxon>Sar</taxon>
        <taxon>Stramenopiles</taxon>
        <taxon>Ochrophyta</taxon>
        <taxon>PX clade</taxon>
        <taxon>Xanthophyceae</taxon>
        <taxon>Tribonematales</taxon>
        <taxon>Tribonemataceae</taxon>
        <taxon>Tribonema</taxon>
    </lineage>
</organism>
<dbReference type="Gene3D" id="2.40.100.10">
    <property type="entry name" value="Cyclophilin-like"/>
    <property type="match status" value="1"/>
</dbReference>
<gene>
    <name evidence="3" type="ORF">JKP88DRAFT_265910</name>
</gene>
<evidence type="ECO:0000313" key="3">
    <source>
        <dbReference type="EMBL" id="KAG5175271.1"/>
    </source>
</evidence>
<dbReference type="PROSITE" id="PS50072">
    <property type="entry name" value="CSA_PPIASE_2"/>
    <property type="match status" value="1"/>
</dbReference>
<feature type="domain" description="PPIase cyclophilin-type" evidence="2">
    <location>
        <begin position="63"/>
        <end position="226"/>
    </location>
</feature>
<comment type="similarity">
    <text evidence="1">Belongs to the cyclophilin-type PPIase family.</text>
</comment>
<dbReference type="PANTHER" id="PTHR11071">
    <property type="entry name" value="PEPTIDYL-PROLYL CIS-TRANS ISOMERASE"/>
    <property type="match status" value="1"/>
</dbReference>
<dbReference type="AlphaFoldDB" id="A0A836C8D9"/>
<comment type="caution">
    <text evidence="3">The sequence shown here is derived from an EMBL/GenBank/DDBJ whole genome shotgun (WGS) entry which is preliminary data.</text>
</comment>
<dbReference type="SUPFAM" id="SSF50891">
    <property type="entry name" value="Cyclophilin-like"/>
    <property type="match status" value="1"/>
</dbReference>
<dbReference type="GO" id="GO:0005737">
    <property type="term" value="C:cytoplasm"/>
    <property type="evidence" value="ECO:0007669"/>
    <property type="project" value="TreeGrafter"/>
</dbReference>
<dbReference type="GO" id="GO:0016018">
    <property type="term" value="F:cyclosporin A binding"/>
    <property type="evidence" value="ECO:0007669"/>
    <property type="project" value="TreeGrafter"/>
</dbReference>
<name>A0A836C8D9_9STRA</name>
<keyword evidence="1" id="KW-0697">Rotamase</keyword>
<dbReference type="Proteomes" id="UP000664859">
    <property type="component" value="Unassembled WGS sequence"/>
</dbReference>
<keyword evidence="4" id="KW-1185">Reference proteome</keyword>
<proteinExistence type="inferred from homology"/>